<dbReference type="Gene3D" id="3.30.70.3040">
    <property type="match status" value="1"/>
</dbReference>
<sequence>MTPTENRLRDTLTATARTIERVPDFAAPTTRRLLPRPLAAALASAAVVASIAYLAAPDPVRTEAAAPPAGTFQLTAYLCVRTSSQPTCGGKDTTPAQRDAVAARLSSLPEVHGFRYESSEEAFERFRVLFADTPGMIAAAEPGDIPDSFRIRADPADVPTIEAALSPLPGIDQIINEDELRARHPGTRS</sequence>
<accession>A0A3N1D747</accession>
<dbReference type="Pfam" id="PF18075">
    <property type="entry name" value="FtsX_ECD"/>
    <property type="match status" value="1"/>
</dbReference>
<dbReference type="AlphaFoldDB" id="A0A3N1D747"/>
<evidence type="ECO:0000259" key="1">
    <source>
        <dbReference type="Pfam" id="PF18075"/>
    </source>
</evidence>
<dbReference type="Proteomes" id="UP000272400">
    <property type="component" value="Unassembled WGS sequence"/>
</dbReference>
<evidence type="ECO:0000313" key="2">
    <source>
        <dbReference type="EMBL" id="ROO89289.1"/>
    </source>
</evidence>
<organism evidence="2 3">
    <name type="scientific">Actinocorallia herbida</name>
    <dbReference type="NCBI Taxonomy" id="58109"/>
    <lineage>
        <taxon>Bacteria</taxon>
        <taxon>Bacillati</taxon>
        <taxon>Actinomycetota</taxon>
        <taxon>Actinomycetes</taxon>
        <taxon>Streptosporangiales</taxon>
        <taxon>Thermomonosporaceae</taxon>
        <taxon>Actinocorallia</taxon>
    </lineage>
</organism>
<name>A0A3N1D747_9ACTN</name>
<dbReference type="EMBL" id="RJKE01000001">
    <property type="protein sequence ID" value="ROO89289.1"/>
    <property type="molecule type" value="Genomic_DNA"/>
</dbReference>
<proteinExistence type="predicted"/>
<protein>
    <recommendedName>
        <fullName evidence="1">FtsX extracellular domain-containing protein</fullName>
    </recommendedName>
</protein>
<dbReference type="RefSeq" id="WP_123668413.1">
    <property type="nucleotide sequence ID" value="NZ_RJKE01000001.1"/>
</dbReference>
<keyword evidence="3" id="KW-1185">Reference proteome</keyword>
<dbReference type="InterPro" id="IPR040690">
    <property type="entry name" value="FtsX_ECD"/>
</dbReference>
<gene>
    <name evidence="2" type="ORF">EDD29_6978</name>
</gene>
<reference evidence="2 3" key="1">
    <citation type="submission" date="2018-11" db="EMBL/GenBank/DDBJ databases">
        <title>Sequencing the genomes of 1000 actinobacteria strains.</title>
        <authorList>
            <person name="Klenk H.-P."/>
        </authorList>
    </citation>
    <scope>NUCLEOTIDE SEQUENCE [LARGE SCALE GENOMIC DNA]</scope>
    <source>
        <strain evidence="2 3">DSM 44254</strain>
    </source>
</reference>
<dbReference type="OrthoDB" id="9812531at2"/>
<evidence type="ECO:0000313" key="3">
    <source>
        <dbReference type="Proteomes" id="UP000272400"/>
    </source>
</evidence>
<feature type="domain" description="FtsX extracellular" evidence="1">
    <location>
        <begin position="74"/>
        <end position="174"/>
    </location>
</feature>
<comment type="caution">
    <text evidence="2">The sequence shown here is derived from an EMBL/GenBank/DDBJ whole genome shotgun (WGS) entry which is preliminary data.</text>
</comment>